<keyword evidence="3" id="KW-1185">Reference proteome</keyword>
<dbReference type="RefSeq" id="WP_203902196.1">
    <property type="nucleotide sequence ID" value="NZ_BOPF01000022.1"/>
</dbReference>
<gene>
    <name evidence="2" type="ORF">Val02_55990</name>
</gene>
<comment type="caution">
    <text evidence="2">The sequence shown here is derived from an EMBL/GenBank/DDBJ whole genome shotgun (WGS) entry which is preliminary data.</text>
</comment>
<name>A0A8J3YS30_9ACTN</name>
<dbReference type="InterPro" id="IPR010982">
    <property type="entry name" value="Lambda_DNA-bd_dom_sf"/>
</dbReference>
<feature type="domain" description="HTH cro/C1-type" evidence="1">
    <location>
        <begin position="13"/>
        <end position="66"/>
    </location>
</feature>
<dbReference type="Gene3D" id="1.25.40.10">
    <property type="entry name" value="Tetratricopeptide repeat domain"/>
    <property type="match status" value="1"/>
</dbReference>
<dbReference type="PROSITE" id="PS50943">
    <property type="entry name" value="HTH_CROC1"/>
    <property type="match status" value="1"/>
</dbReference>
<dbReference type="GO" id="GO:0003677">
    <property type="term" value="F:DNA binding"/>
    <property type="evidence" value="ECO:0007669"/>
    <property type="project" value="InterPro"/>
</dbReference>
<dbReference type="Proteomes" id="UP000619260">
    <property type="component" value="Unassembled WGS sequence"/>
</dbReference>
<dbReference type="EMBL" id="BOPF01000022">
    <property type="protein sequence ID" value="GIJ48713.1"/>
    <property type="molecule type" value="Genomic_DNA"/>
</dbReference>
<dbReference type="AlphaFoldDB" id="A0A8J3YS30"/>
<protein>
    <submittedName>
        <fullName evidence="2">Transcriptional regulator</fullName>
    </submittedName>
</protein>
<reference evidence="2" key="1">
    <citation type="submission" date="2021-01" db="EMBL/GenBank/DDBJ databases">
        <title>Whole genome shotgun sequence of Virgisporangium aliadipatigenens NBRC 105644.</title>
        <authorList>
            <person name="Komaki H."/>
            <person name="Tamura T."/>
        </authorList>
    </citation>
    <scope>NUCLEOTIDE SEQUENCE</scope>
    <source>
        <strain evidence="2">NBRC 105644</strain>
    </source>
</reference>
<dbReference type="Pfam" id="PF13560">
    <property type="entry name" value="HTH_31"/>
    <property type="match status" value="1"/>
</dbReference>
<proteinExistence type="predicted"/>
<dbReference type="InterPro" id="IPR011990">
    <property type="entry name" value="TPR-like_helical_dom_sf"/>
</dbReference>
<dbReference type="Gene3D" id="1.10.260.40">
    <property type="entry name" value="lambda repressor-like DNA-binding domains"/>
    <property type="match status" value="1"/>
</dbReference>
<evidence type="ECO:0000313" key="3">
    <source>
        <dbReference type="Proteomes" id="UP000619260"/>
    </source>
</evidence>
<dbReference type="InterPro" id="IPR001387">
    <property type="entry name" value="Cro/C1-type_HTH"/>
</dbReference>
<accession>A0A8J3YS30</accession>
<evidence type="ECO:0000313" key="2">
    <source>
        <dbReference type="EMBL" id="GIJ48713.1"/>
    </source>
</evidence>
<evidence type="ECO:0000259" key="1">
    <source>
        <dbReference type="PROSITE" id="PS50943"/>
    </source>
</evidence>
<dbReference type="SMART" id="SM00530">
    <property type="entry name" value="HTH_XRE"/>
    <property type="match status" value="1"/>
</dbReference>
<sequence>MTGVTNIGEQLGRLRTQRGLTQEQLHERSGVSVDVIKKLEQGTRSTCRIGTLVSLAEALDANVSVLITPRTRLAPLDEHDPALDAIRQAVTCGSIPGLDEPDEPEPAVPTLAEGAATAWRVWQRGDYSTVAALLPTFVAEARHACRDLAGDDRVEAFGHLASAYETAAGVAIMLGMDDLAWLAAERAVAAGEQSGTSVVAASSRHWAAWILRRQGRYGECVSLATRAAEEHEPSLMRASDAELAVWGGLLVTASGAAARADRPEQADELLSYARGAAARLGREHTDRWSVFGPRLLAHTAVMNAVEGGDYERALHLAETVDQTRGTMPPTWEARYLLGLAQAQVERHKDQSAVRR</sequence>
<dbReference type="SUPFAM" id="SSF47413">
    <property type="entry name" value="lambda repressor-like DNA-binding domains"/>
    <property type="match status" value="1"/>
</dbReference>
<dbReference type="CDD" id="cd00093">
    <property type="entry name" value="HTH_XRE"/>
    <property type="match status" value="1"/>
</dbReference>
<organism evidence="2 3">
    <name type="scientific">Virgisporangium aliadipatigenens</name>
    <dbReference type="NCBI Taxonomy" id="741659"/>
    <lineage>
        <taxon>Bacteria</taxon>
        <taxon>Bacillati</taxon>
        <taxon>Actinomycetota</taxon>
        <taxon>Actinomycetes</taxon>
        <taxon>Micromonosporales</taxon>
        <taxon>Micromonosporaceae</taxon>
        <taxon>Virgisporangium</taxon>
    </lineage>
</organism>